<keyword evidence="3" id="KW-1003">Cell membrane</keyword>
<gene>
    <name evidence="10" type="ORF">FCN18_19510</name>
</gene>
<dbReference type="SUPFAM" id="SSF103473">
    <property type="entry name" value="MFS general substrate transporter"/>
    <property type="match status" value="1"/>
</dbReference>
<comment type="caution">
    <text evidence="10">The sequence shown here is derived from an EMBL/GenBank/DDBJ whole genome shotgun (WGS) entry which is preliminary data.</text>
</comment>
<dbReference type="RefSeq" id="WP_112268428.1">
    <property type="nucleotide sequence ID" value="NZ_SWMS01000010.1"/>
</dbReference>
<feature type="transmembrane region" description="Helical" evidence="8">
    <location>
        <begin position="156"/>
        <end position="179"/>
    </location>
</feature>
<feature type="transmembrane region" description="Helical" evidence="8">
    <location>
        <begin position="56"/>
        <end position="79"/>
    </location>
</feature>
<sequence length="432" mass="45597">MTTARNTDATISSRSARRASLAGGVGTLIEYYDFSVYGFLALTIGPLFFPSDNPTISTLSALAVFASSYIVRPLGGWVFSRLGDRRGRRTALVATIVSMGVASGVIGLLPTYGHIGVAATIAIIVARLAQGLAAGGEIGGAATYIAELAPPGRRGFYGSTISIGSTLGFAVAAAVVGLVRLLVPADQMSTWGWRIPFLLSLVLTVVCLWARLRVEESPQFRELKEKAAIVRSPLLAALRSHPLSVARVAGLAIAFNGTGYFGVAYFAIFLQQEGFSATGVVWTSASCIALATLTYPWVGKLTDRYDRKPVLLASYVAFAVLAWPIFAVLIAATSLWVVGAVYLVFMFFTGWAQVPAWPLATELFPANVRYSGIAIGYNLGVIIGGVTPLVAASLVAATGSRTSPVYWILAVTLIGVITVARLPKTASKPLPR</sequence>
<dbReference type="Gene3D" id="1.20.1250.20">
    <property type="entry name" value="MFS general substrate transporter like domains"/>
    <property type="match status" value="2"/>
</dbReference>
<feature type="domain" description="Major facilitator superfamily (MFS) profile" evidence="9">
    <location>
        <begin position="19"/>
        <end position="427"/>
    </location>
</feature>
<evidence type="ECO:0000256" key="8">
    <source>
        <dbReference type="SAM" id="Phobius"/>
    </source>
</evidence>
<protein>
    <submittedName>
        <fullName evidence="10">MHS family MFS transporter</fullName>
    </submittedName>
</protein>
<reference evidence="10 11" key="1">
    <citation type="journal article" date="2015" name="Antonie Van Leeuwenhoek">
        <title>Prauserella endophytica sp. nov., an endophytic actinobacterium isolated from Tamarix taklamakanensis.</title>
        <authorList>
            <person name="Liu J.M."/>
            <person name="Habden X."/>
            <person name="Guo L."/>
            <person name="Tuo L."/>
            <person name="Jiang Z.K."/>
            <person name="Liu S.W."/>
            <person name="Liu X.F."/>
            <person name="Chen L."/>
            <person name="Li R.F."/>
            <person name="Zhang Y.Q."/>
            <person name="Sun C.H."/>
        </authorList>
    </citation>
    <scope>NUCLEOTIDE SEQUENCE [LARGE SCALE GENOMIC DNA]</scope>
    <source>
        <strain evidence="10 11">CGMCC 4.7182</strain>
    </source>
</reference>
<feature type="transmembrane region" description="Helical" evidence="8">
    <location>
        <begin position="21"/>
        <end position="44"/>
    </location>
</feature>
<dbReference type="Proteomes" id="UP000309992">
    <property type="component" value="Unassembled WGS sequence"/>
</dbReference>
<dbReference type="InterPro" id="IPR036259">
    <property type="entry name" value="MFS_trans_sf"/>
</dbReference>
<feature type="transmembrane region" description="Helical" evidence="8">
    <location>
        <begin position="191"/>
        <end position="212"/>
    </location>
</feature>
<feature type="transmembrane region" description="Helical" evidence="8">
    <location>
        <begin position="280"/>
        <end position="298"/>
    </location>
</feature>
<dbReference type="PANTHER" id="PTHR43528">
    <property type="entry name" value="ALPHA-KETOGLUTARATE PERMEASE"/>
    <property type="match status" value="1"/>
</dbReference>
<name>A0ABY2S2L2_9PSEU</name>
<evidence type="ECO:0000256" key="7">
    <source>
        <dbReference type="ARBA" id="ARBA00023136"/>
    </source>
</evidence>
<dbReference type="InterPro" id="IPR011701">
    <property type="entry name" value="MFS"/>
</dbReference>
<dbReference type="PANTHER" id="PTHR43528:SF1">
    <property type="entry name" value="ALPHA-KETOGLUTARATE PERMEASE"/>
    <property type="match status" value="1"/>
</dbReference>
<feature type="transmembrane region" description="Helical" evidence="8">
    <location>
        <begin position="404"/>
        <end position="422"/>
    </location>
</feature>
<keyword evidence="11" id="KW-1185">Reference proteome</keyword>
<keyword evidence="5" id="KW-0769">Symport</keyword>
<dbReference type="EMBL" id="SWMS01000010">
    <property type="protein sequence ID" value="TKG69675.1"/>
    <property type="molecule type" value="Genomic_DNA"/>
</dbReference>
<dbReference type="InterPro" id="IPR020846">
    <property type="entry name" value="MFS_dom"/>
</dbReference>
<evidence type="ECO:0000256" key="4">
    <source>
        <dbReference type="ARBA" id="ARBA00022692"/>
    </source>
</evidence>
<evidence type="ECO:0000256" key="5">
    <source>
        <dbReference type="ARBA" id="ARBA00022847"/>
    </source>
</evidence>
<evidence type="ECO:0000313" key="10">
    <source>
        <dbReference type="EMBL" id="TKG69675.1"/>
    </source>
</evidence>
<dbReference type="Pfam" id="PF07690">
    <property type="entry name" value="MFS_1"/>
    <property type="match status" value="1"/>
</dbReference>
<feature type="transmembrane region" description="Helical" evidence="8">
    <location>
        <begin position="375"/>
        <end position="398"/>
    </location>
</feature>
<organism evidence="10 11">
    <name type="scientific">Prauserella endophytica</name>
    <dbReference type="NCBI Taxonomy" id="1592324"/>
    <lineage>
        <taxon>Bacteria</taxon>
        <taxon>Bacillati</taxon>
        <taxon>Actinomycetota</taxon>
        <taxon>Actinomycetes</taxon>
        <taxon>Pseudonocardiales</taxon>
        <taxon>Pseudonocardiaceae</taxon>
        <taxon>Prauserella</taxon>
        <taxon>Prauserella coralliicola group</taxon>
    </lineage>
</organism>
<evidence type="ECO:0000313" key="11">
    <source>
        <dbReference type="Proteomes" id="UP000309992"/>
    </source>
</evidence>
<comment type="subcellular location">
    <subcellularLocation>
        <location evidence="1">Cell membrane</location>
        <topology evidence="1">Multi-pass membrane protein</topology>
    </subcellularLocation>
</comment>
<accession>A0ABY2S2L2</accession>
<proteinExistence type="predicted"/>
<feature type="transmembrane region" description="Helical" evidence="8">
    <location>
        <begin position="310"/>
        <end position="330"/>
    </location>
</feature>
<dbReference type="PROSITE" id="PS50850">
    <property type="entry name" value="MFS"/>
    <property type="match status" value="1"/>
</dbReference>
<feature type="transmembrane region" description="Helical" evidence="8">
    <location>
        <begin position="336"/>
        <end position="354"/>
    </location>
</feature>
<evidence type="ECO:0000256" key="6">
    <source>
        <dbReference type="ARBA" id="ARBA00022989"/>
    </source>
</evidence>
<evidence type="ECO:0000256" key="1">
    <source>
        <dbReference type="ARBA" id="ARBA00004651"/>
    </source>
</evidence>
<evidence type="ECO:0000259" key="9">
    <source>
        <dbReference type="PROSITE" id="PS50850"/>
    </source>
</evidence>
<evidence type="ECO:0000256" key="3">
    <source>
        <dbReference type="ARBA" id="ARBA00022475"/>
    </source>
</evidence>
<evidence type="ECO:0000256" key="2">
    <source>
        <dbReference type="ARBA" id="ARBA00022448"/>
    </source>
</evidence>
<keyword evidence="6 8" id="KW-1133">Transmembrane helix</keyword>
<keyword evidence="4 8" id="KW-0812">Transmembrane</keyword>
<keyword evidence="2" id="KW-0813">Transport</keyword>
<dbReference type="InterPro" id="IPR051084">
    <property type="entry name" value="H+-coupled_symporters"/>
</dbReference>
<keyword evidence="7 8" id="KW-0472">Membrane</keyword>
<feature type="transmembrane region" description="Helical" evidence="8">
    <location>
        <begin position="248"/>
        <end position="268"/>
    </location>
</feature>